<dbReference type="PANTHER" id="PTHR23513:SF11">
    <property type="entry name" value="STAPHYLOFERRIN A TRANSPORTER"/>
    <property type="match status" value="1"/>
</dbReference>
<evidence type="ECO:0000313" key="7">
    <source>
        <dbReference type="EMBL" id="PLR32053.1"/>
    </source>
</evidence>
<evidence type="ECO:0008006" key="9">
    <source>
        <dbReference type="Google" id="ProtNLM"/>
    </source>
</evidence>
<comment type="subcellular location">
    <subcellularLocation>
        <location evidence="1">Cell membrane</location>
        <topology evidence="1">Multi-pass membrane protein</topology>
    </subcellularLocation>
</comment>
<evidence type="ECO:0000256" key="4">
    <source>
        <dbReference type="ARBA" id="ARBA00022989"/>
    </source>
</evidence>
<keyword evidence="5 6" id="KW-0472">Membrane</keyword>
<feature type="transmembrane region" description="Helical" evidence="6">
    <location>
        <begin position="344"/>
        <end position="363"/>
    </location>
</feature>
<dbReference type="AlphaFoldDB" id="A0A2N5DXG1"/>
<evidence type="ECO:0000313" key="8">
    <source>
        <dbReference type="Proteomes" id="UP000234240"/>
    </source>
</evidence>
<protein>
    <recommendedName>
        <fullName evidence="9">MFS transporter</fullName>
    </recommendedName>
</protein>
<dbReference type="Proteomes" id="UP000234240">
    <property type="component" value="Unassembled WGS sequence"/>
</dbReference>
<feature type="transmembrane region" description="Helical" evidence="6">
    <location>
        <begin position="369"/>
        <end position="389"/>
    </location>
</feature>
<feature type="transmembrane region" description="Helical" evidence="6">
    <location>
        <begin position="14"/>
        <end position="37"/>
    </location>
</feature>
<keyword evidence="8" id="KW-1185">Reference proteome</keyword>
<feature type="transmembrane region" description="Helical" evidence="6">
    <location>
        <begin position="170"/>
        <end position="190"/>
    </location>
</feature>
<dbReference type="EMBL" id="PJZF01000022">
    <property type="protein sequence ID" value="PLR32053.1"/>
    <property type="molecule type" value="Genomic_DNA"/>
</dbReference>
<dbReference type="GO" id="GO:0022857">
    <property type="term" value="F:transmembrane transporter activity"/>
    <property type="evidence" value="ECO:0007669"/>
    <property type="project" value="InterPro"/>
</dbReference>
<comment type="caution">
    <text evidence="7">The sequence shown here is derived from an EMBL/GenBank/DDBJ whole genome shotgun (WGS) entry which is preliminary data.</text>
</comment>
<gene>
    <name evidence="7" type="ORF">CYR55_19315</name>
</gene>
<evidence type="ECO:0000256" key="2">
    <source>
        <dbReference type="ARBA" id="ARBA00022475"/>
    </source>
</evidence>
<feature type="transmembrane region" description="Helical" evidence="6">
    <location>
        <begin position="250"/>
        <end position="270"/>
    </location>
</feature>
<proteinExistence type="predicted"/>
<dbReference type="OrthoDB" id="9178670at2"/>
<evidence type="ECO:0000256" key="3">
    <source>
        <dbReference type="ARBA" id="ARBA00022692"/>
    </source>
</evidence>
<dbReference type="Pfam" id="PF07690">
    <property type="entry name" value="MFS_1"/>
    <property type="match status" value="1"/>
</dbReference>
<feature type="transmembrane region" description="Helical" evidence="6">
    <location>
        <begin position="43"/>
        <end position="63"/>
    </location>
</feature>
<accession>A0A2N5DXG1</accession>
<keyword evidence="3 6" id="KW-0812">Transmembrane</keyword>
<dbReference type="InterPro" id="IPR011701">
    <property type="entry name" value="MFS"/>
</dbReference>
<sequence length="396" mass="41331">MLQALCCALRRHRWLALLGGGSLLSSLGNGLTFILVYHALLHLAAPASSLALAYLLATLPGWLGSWLGERLSTRIPPFGLLMLGEVLGLCGLLLPLGGLRLESIPLLLLAQACSAFTLGITWPAWSLIVKRGLSPGDLPAATALETLVFAAHVLLGVGVGVLLLRWWPPQALLLLDALSFVACLGVLACARRAFPQPDKPQPLAPAAALPPLSLPQRRSLWLLPLLAMVGAPAMALLPALAPMGDGGETALGFLFARSLGQLIGPLVIPARQIARLSGDNRLIAACLALFVACYLLLPWLPARGLAWPLIVLAHIASNVVFALATFSLLSHFPATQTTTATALAYRRQTLAAGTGSLLAALLADHMGAPLAVAVLGIGGWLAAVGWLAGRRENVPG</sequence>
<keyword evidence="2" id="KW-1003">Cell membrane</keyword>
<name>A0A2N5DXG1_9GAMM</name>
<dbReference type="InterPro" id="IPR036259">
    <property type="entry name" value="MFS_trans_sf"/>
</dbReference>
<evidence type="ECO:0000256" key="1">
    <source>
        <dbReference type="ARBA" id="ARBA00004651"/>
    </source>
</evidence>
<dbReference type="PANTHER" id="PTHR23513">
    <property type="entry name" value="INTEGRAL MEMBRANE EFFLUX PROTEIN-RELATED"/>
    <property type="match status" value="1"/>
</dbReference>
<feature type="transmembrane region" description="Helical" evidence="6">
    <location>
        <begin position="106"/>
        <end position="128"/>
    </location>
</feature>
<evidence type="ECO:0000256" key="6">
    <source>
        <dbReference type="SAM" id="Phobius"/>
    </source>
</evidence>
<dbReference type="GO" id="GO:0005886">
    <property type="term" value="C:plasma membrane"/>
    <property type="evidence" value="ECO:0007669"/>
    <property type="project" value="UniProtKB-SubCell"/>
</dbReference>
<feature type="transmembrane region" description="Helical" evidence="6">
    <location>
        <begin position="140"/>
        <end position="164"/>
    </location>
</feature>
<reference evidence="7 8" key="1">
    <citation type="submission" date="2017-12" db="EMBL/GenBank/DDBJ databases">
        <title>Characterization of six clinical isolates of Enterochimera gen. nov., a novel genus of the Yersiniaciae family and the three species Enterochimera arupensis sp. nov., Enterochimera coloradensis sp. nov, and Enterochimera californica sp. nov.</title>
        <authorList>
            <person name="Rossi A."/>
            <person name="Fisher M."/>
        </authorList>
    </citation>
    <scope>NUCLEOTIDE SEQUENCE [LARGE SCALE GENOMIC DNA]</scope>
    <source>
        <strain evidence="8">2015-Iso6</strain>
    </source>
</reference>
<dbReference type="Gene3D" id="1.20.1250.20">
    <property type="entry name" value="MFS general substrate transporter like domains"/>
    <property type="match status" value="1"/>
</dbReference>
<feature type="transmembrane region" description="Helical" evidence="6">
    <location>
        <begin position="282"/>
        <end position="300"/>
    </location>
</feature>
<feature type="transmembrane region" description="Helical" evidence="6">
    <location>
        <begin position="220"/>
        <end position="244"/>
    </location>
</feature>
<feature type="transmembrane region" description="Helical" evidence="6">
    <location>
        <begin position="306"/>
        <end position="332"/>
    </location>
</feature>
<organism evidence="7 8">
    <name type="scientific">Chimaeribacter californicus</name>
    <dbReference type="NCBI Taxonomy" id="2060067"/>
    <lineage>
        <taxon>Bacteria</taxon>
        <taxon>Pseudomonadati</taxon>
        <taxon>Pseudomonadota</taxon>
        <taxon>Gammaproteobacteria</taxon>
        <taxon>Enterobacterales</taxon>
        <taxon>Yersiniaceae</taxon>
        <taxon>Chimaeribacter</taxon>
    </lineage>
</organism>
<evidence type="ECO:0000256" key="5">
    <source>
        <dbReference type="ARBA" id="ARBA00023136"/>
    </source>
</evidence>
<keyword evidence="4 6" id="KW-1133">Transmembrane helix</keyword>
<feature type="transmembrane region" description="Helical" evidence="6">
    <location>
        <begin position="75"/>
        <end position="94"/>
    </location>
</feature>
<dbReference type="RefSeq" id="WP_101817983.1">
    <property type="nucleotide sequence ID" value="NZ_PJZF01000022.1"/>
</dbReference>
<dbReference type="SUPFAM" id="SSF103473">
    <property type="entry name" value="MFS general substrate transporter"/>
    <property type="match status" value="1"/>
</dbReference>